<accession>A0ABT9DBC3</accession>
<keyword evidence="3" id="KW-1185">Reference proteome</keyword>
<sequence length="193" mass="19477">MRTVERGVLLARALATSAMTLAVATAAHVAGGGQPPPLLLLGLLGALLLAAAAPLARRSLRAAPLLAWAAAGQLVVHLTLSRAHLAAGTAVTLALHHGPGTAPAHGGAHPTTVVPMLAAHVIGTVVGVALVVATDRSACAARRHWLRVWTVLVGAPALPEGRILVAPRRTPRPALSAVVLGVLRRGPPVLLNA</sequence>
<keyword evidence="1" id="KW-0472">Membrane</keyword>
<reference evidence="2 3" key="1">
    <citation type="submission" date="2023-07" db="EMBL/GenBank/DDBJ databases">
        <title>Description of novel actinomycetes strains, isolated from tidal flat sediment.</title>
        <authorList>
            <person name="Lu C."/>
        </authorList>
    </citation>
    <scope>NUCLEOTIDE SEQUENCE [LARGE SCALE GENOMIC DNA]</scope>
    <source>
        <strain evidence="2 3">SYSU T00b441</strain>
    </source>
</reference>
<comment type="caution">
    <text evidence="2">The sequence shown here is derived from an EMBL/GenBank/DDBJ whole genome shotgun (WGS) entry which is preliminary data.</text>
</comment>
<dbReference type="RefSeq" id="WP_304601477.1">
    <property type="nucleotide sequence ID" value="NZ_JAUQYP010000001.1"/>
</dbReference>
<gene>
    <name evidence="2" type="ORF">Q6348_11780</name>
</gene>
<name>A0ABT9DBC3_9CELL</name>
<protein>
    <recommendedName>
        <fullName evidence="4">MFS transporter</fullName>
    </recommendedName>
</protein>
<evidence type="ECO:0000313" key="3">
    <source>
        <dbReference type="Proteomes" id="UP001232536"/>
    </source>
</evidence>
<feature type="transmembrane region" description="Helical" evidence="1">
    <location>
        <begin position="113"/>
        <end position="133"/>
    </location>
</feature>
<keyword evidence="1" id="KW-1133">Transmembrane helix</keyword>
<feature type="transmembrane region" description="Helical" evidence="1">
    <location>
        <begin position="36"/>
        <end position="55"/>
    </location>
</feature>
<keyword evidence="1" id="KW-0812">Transmembrane</keyword>
<dbReference type="Proteomes" id="UP001232536">
    <property type="component" value="Unassembled WGS sequence"/>
</dbReference>
<organism evidence="2 3">
    <name type="scientific">Actinotalea lenta</name>
    <dbReference type="NCBI Taxonomy" id="3064654"/>
    <lineage>
        <taxon>Bacteria</taxon>
        <taxon>Bacillati</taxon>
        <taxon>Actinomycetota</taxon>
        <taxon>Actinomycetes</taxon>
        <taxon>Micrococcales</taxon>
        <taxon>Cellulomonadaceae</taxon>
        <taxon>Actinotalea</taxon>
    </lineage>
</organism>
<evidence type="ECO:0008006" key="4">
    <source>
        <dbReference type="Google" id="ProtNLM"/>
    </source>
</evidence>
<evidence type="ECO:0000313" key="2">
    <source>
        <dbReference type="EMBL" id="MDO8107875.1"/>
    </source>
</evidence>
<proteinExistence type="predicted"/>
<dbReference type="EMBL" id="JAUQYP010000001">
    <property type="protein sequence ID" value="MDO8107875.1"/>
    <property type="molecule type" value="Genomic_DNA"/>
</dbReference>
<evidence type="ECO:0000256" key="1">
    <source>
        <dbReference type="SAM" id="Phobius"/>
    </source>
</evidence>